<dbReference type="Proteomes" id="UP000220034">
    <property type="component" value="Unassembled WGS sequence"/>
</dbReference>
<evidence type="ECO:0000313" key="1">
    <source>
        <dbReference type="EMBL" id="SOH94422.1"/>
    </source>
</evidence>
<dbReference type="Gene3D" id="1.10.10.10">
    <property type="entry name" value="Winged helix-like DNA-binding domain superfamily/Winged helix DNA-binding domain"/>
    <property type="match status" value="1"/>
</dbReference>
<reference evidence="2" key="1">
    <citation type="submission" date="2017-09" db="EMBL/GenBank/DDBJ databases">
        <authorList>
            <person name="Varghese N."/>
            <person name="Submissions S."/>
        </authorList>
    </citation>
    <scope>NUCLEOTIDE SEQUENCE [LARGE SCALE GENOMIC DNA]</scope>
    <source>
        <strain evidence="2">C7</strain>
    </source>
</reference>
<name>A0A2C9CT35_9RHOB</name>
<dbReference type="Pfam" id="PF06627">
    <property type="entry name" value="DUF1153"/>
    <property type="match status" value="1"/>
</dbReference>
<dbReference type="SUPFAM" id="SSF48295">
    <property type="entry name" value="TrpR-like"/>
    <property type="match status" value="1"/>
</dbReference>
<dbReference type="GO" id="GO:0043565">
    <property type="term" value="F:sequence-specific DNA binding"/>
    <property type="evidence" value="ECO:0007669"/>
    <property type="project" value="InterPro"/>
</dbReference>
<dbReference type="InterPro" id="IPR009534">
    <property type="entry name" value="DUF1153"/>
</dbReference>
<evidence type="ECO:0008006" key="3">
    <source>
        <dbReference type="Google" id="ProtNLM"/>
    </source>
</evidence>
<gene>
    <name evidence="1" type="ORF">SAMN06273572_104121</name>
</gene>
<dbReference type="AlphaFoldDB" id="A0A2C9CT35"/>
<protein>
    <recommendedName>
        <fullName evidence="3">DUF1153 domain-containing protein</fullName>
    </recommendedName>
</protein>
<dbReference type="RefSeq" id="WP_097930028.1">
    <property type="nucleotide sequence ID" value="NZ_OCTN01000004.1"/>
</dbReference>
<keyword evidence="2" id="KW-1185">Reference proteome</keyword>
<dbReference type="InterPro" id="IPR010921">
    <property type="entry name" value="Trp_repressor/repl_initiator"/>
</dbReference>
<dbReference type="EMBL" id="OCTN01000004">
    <property type="protein sequence ID" value="SOH94422.1"/>
    <property type="molecule type" value="Genomic_DNA"/>
</dbReference>
<sequence>MYLKRTDRPILVKDHSGRSIARNDLPPPETKRWVARRKAMVVAAVDGGMLTLQEACELYDLSEEELGQWRDALSKHGLNALRVTAMQRYRKGADT</sequence>
<dbReference type="InterPro" id="IPR036388">
    <property type="entry name" value="WH-like_DNA-bd_sf"/>
</dbReference>
<evidence type="ECO:0000313" key="2">
    <source>
        <dbReference type="Proteomes" id="UP000220034"/>
    </source>
</evidence>
<dbReference type="OrthoDB" id="9796775at2"/>
<organism evidence="1 2">
    <name type="scientific">Pontivivens marinum</name>
    <dbReference type="NCBI Taxonomy" id="1690039"/>
    <lineage>
        <taxon>Bacteria</taxon>
        <taxon>Pseudomonadati</taxon>
        <taxon>Pseudomonadota</taxon>
        <taxon>Alphaproteobacteria</taxon>
        <taxon>Rhodobacterales</taxon>
        <taxon>Paracoccaceae</taxon>
        <taxon>Pontivivens</taxon>
    </lineage>
</organism>
<accession>A0A2C9CT35</accession>
<proteinExistence type="predicted"/>